<feature type="transmembrane region" description="Helical" evidence="1">
    <location>
        <begin position="229"/>
        <end position="248"/>
    </location>
</feature>
<dbReference type="EMBL" id="JACICY010000002">
    <property type="protein sequence ID" value="MBB3859913.1"/>
    <property type="molecule type" value="Genomic_DNA"/>
</dbReference>
<protein>
    <recommendedName>
        <fullName evidence="4">AcrB/AcrD/AcrF family protein</fullName>
    </recommendedName>
</protein>
<accession>A0A7W5ZTZ6</accession>
<proteinExistence type="predicted"/>
<evidence type="ECO:0008006" key="4">
    <source>
        <dbReference type="Google" id="ProtNLM"/>
    </source>
</evidence>
<feature type="transmembrane region" description="Helical" evidence="1">
    <location>
        <begin position="191"/>
        <end position="217"/>
    </location>
</feature>
<feature type="transmembrane region" description="Helical" evidence="1">
    <location>
        <begin position="431"/>
        <end position="451"/>
    </location>
</feature>
<evidence type="ECO:0000313" key="3">
    <source>
        <dbReference type="Proteomes" id="UP000562395"/>
    </source>
</evidence>
<dbReference type="Proteomes" id="UP000562395">
    <property type="component" value="Unassembled WGS sequence"/>
</dbReference>
<keyword evidence="1" id="KW-0472">Membrane</keyword>
<gene>
    <name evidence="2" type="ORF">GGQ88_001174</name>
</gene>
<feature type="transmembrane region" description="Helical" evidence="1">
    <location>
        <begin position="140"/>
        <end position="157"/>
    </location>
</feature>
<organism evidence="2 3">
    <name type="scientific">Novosphingobium hassiacum</name>
    <dbReference type="NCBI Taxonomy" id="173676"/>
    <lineage>
        <taxon>Bacteria</taxon>
        <taxon>Pseudomonadati</taxon>
        <taxon>Pseudomonadota</taxon>
        <taxon>Alphaproteobacteria</taxon>
        <taxon>Sphingomonadales</taxon>
        <taxon>Sphingomonadaceae</taxon>
        <taxon>Novosphingobium</taxon>
    </lineage>
</organism>
<sequence>MRAVQAGAPSGERRAATPVGAVLLAWLASAALMLLATHGQIGPMGFADADDALRLQQVRDLLSGQGWFDLHQYRIAPPEGVAMHWTRIVDLPIAAVILILRPLLGQLQAEIVAVVVVPLLSLLAAMLLAARLAARQFGKRAGLIAALLVVAAVPASFRMMPMRIDHHAWQFVLALVALNGMAARAPRAGGAVAGLALALALAISLESLPLAVIFAGVCTLRLWRGQREWLGAFMSALALASAVLFVATRGFADIAEHCDALSPVHVMALLWVAGGCVLVLPRLRHRPPSLSLVALGAIGLGAVAIMALRAPQCLGPDAFSALDPLVKRVWLDSVAEGLPVWRQGMVLGATMALLPLFGLIACARLIRAAHDQASRDWWMDMALLLGGATIVGLLVARASGVSCLFAAVPAAWLLQRQVVAWSADRLLLRRIARVVLMIAMVLPGVFAGIAADAVTREPAPLATGKSCELPQILPALGREPTTVILAGLDLGPSILVNTPHTVVATAHHRASAAMRDLIVAFLGPDQGAHAIMRRRGATLVVICANGNEAGVYRHLAPNGFMAHLAAGKAPTWLEPVALAPQSGISVWRMRDR</sequence>
<keyword evidence="3" id="KW-1185">Reference proteome</keyword>
<feature type="transmembrane region" description="Helical" evidence="1">
    <location>
        <begin position="21"/>
        <end position="41"/>
    </location>
</feature>
<evidence type="ECO:0000313" key="2">
    <source>
        <dbReference type="EMBL" id="MBB3859913.1"/>
    </source>
</evidence>
<feature type="transmembrane region" description="Helical" evidence="1">
    <location>
        <begin position="345"/>
        <end position="366"/>
    </location>
</feature>
<dbReference type="RefSeq" id="WP_343057102.1">
    <property type="nucleotide sequence ID" value="NZ_JACICY010000002.1"/>
</dbReference>
<keyword evidence="1" id="KW-1133">Transmembrane helix</keyword>
<feature type="transmembrane region" description="Helical" evidence="1">
    <location>
        <begin position="292"/>
        <end position="310"/>
    </location>
</feature>
<evidence type="ECO:0000256" key="1">
    <source>
        <dbReference type="SAM" id="Phobius"/>
    </source>
</evidence>
<name>A0A7W5ZTZ6_9SPHN</name>
<feature type="transmembrane region" description="Helical" evidence="1">
    <location>
        <begin position="111"/>
        <end position="134"/>
    </location>
</feature>
<keyword evidence="1" id="KW-0812">Transmembrane</keyword>
<reference evidence="2 3" key="1">
    <citation type="submission" date="2020-08" db="EMBL/GenBank/DDBJ databases">
        <title>Genomic Encyclopedia of Type Strains, Phase IV (KMG-IV): sequencing the most valuable type-strain genomes for metagenomic binning, comparative biology and taxonomic classification.</title>
        <authorList>
            <person name="Goeker M."/>
        </authorList>
    </citation>
    <scope>NUCLEOTIDE SEQUENCE [LARGE SCALE GENOMIC DNA]</scope>
    <source>
        <strain evidence="2 3">DSM 14552</strain>
    </source>
</reference>
<dbReference type="AlphaFoldDB" id="A0A7W5ZTZ6"/>
<comment type="caution">
    <text evidence="2">The sequence shown here is derived from an EMBL/GenBank/DDBJ whole genome shotgun (WGS) entry which is preliminary data.</text>
</comment>
<feature type="transmembrane region" description="Helical" evidence="1">
    <location>
        <begin position="378"/>
        <end position="411"/>
    </location>
</feature>
<feature type="transmembrane region" description="Helical" evidence="1">
    <location>
        <begin position="260"/>
        <end position="280"/>
    </location>
</feature>